<accession>A0A8H7W094</accession>
<protein>
    <submittedName>
        <fullName evidence="1">Uncharacterized protein</fullName>
    </submittedName>
</protein>
<name>A0A8H7W094_9FUNG</name>
<evidence type="ECO:0000313" key="1">
    <source>
        <dbReference type="EMBL" id="KAG2235193.1"/>
    </source>
</evidence>
<dbReference type="AlphaFoldDB" id="A0A8H7W094"/>
<dbReference type="Proteomes" id="UP000613177">
    <property type="component" value="Unassembled WGS sequence"/>
</dbReference>
<proteinExistence type="predicted"/>
<sequence>MEPAEREADYSPLPLKLKPGTDLSSKLLLNDTSIINLIVKSLLEEHTPSNLYYSAQTEWADGSKSDVLYVPKTDITDASPPILIEIQNRVDQSFMSRLIRNCTYVFDRYNVLPVALVIVVKEFSSVSFEEQFNININHIGHIKENPMNPLVALAYYMTCQSQSLKSLAYNTDPTVKLLYAIANKMVTKAEAKIMTNEFLEDTESKLQKIIELEDVEPDVIIEKSHMYVKEVLNSIQNQKRKLKDDDSELTGTEDNQNIKKYSSDNYLFIETISEPGKYKKWKTIYDQGKAKGPFGPYTSSNTLKSSYYQAKKCINNNKWFYFLTTNI</sequence>
<keyword evidence="2" id="KW-1185">Reference proteome</keyword>
<reference evidence="1" key="1">
    <citation type="submission" date="2021-01" db="EMBL/GenBank/DDBJ databases">
        <title>Metabolic potential, ecology and presence of endohyphal bacteria is reflected in genomic diversity of Mucoromycotina.</title>
        <authorList>
            <person name="Muszewska A."/>
            <person name="Okrasinska A."/>
            <person name="Steczkiewicz K."/>
            <person name="Drgas O."/>
            <person name="Orlowska M."/>
            <person name="Perlinska-Lenart U."/>
            <person name="Aleksandrzak-Piekarczyk T."/>
            <person name="Szatraj K."/>
            <person name="Zielenkiewicz U."/>
            <person name="Pilsyk S."/>
            <person name="Malc E."/>
            <person name="Mieczkowski P."/>
            <person name="Kruszewska J.S."/>
            <person name="Biernat P."/>
            <person name="Pawlowska J."/>
        </authorList>
    </citation>
    <scope>NUCLEOTIDE SEQUENCE</scope>
    <source>
        <strain evidence="1">WA0000018081</strain>
    </source>
</reference>
<evidence type="ECO:0000313" key="2">
    <source>
        <dbReference type="Proteomes" id="UP000613177"/>
    </source>
</evidence>
<dbReference type="EMBL" id="JAEPRE010000037">
    <property type="protein sequence ID" value="KAG2235193.1"/>
    <property type="molecule type" value="Genomic_DNA"/>
</dbReference>
<gene>
    <name evidence="1" type="ORF">INT48_003537</name>
</gene>
<comment type="caution">
    <text evidence="1">The sequence shown here is derived from an EMBL/GenBank/DDBJ whole genome shotgun (WGS) entry which is preliminary data.</text>
</comment>
<organism evidence="1 2">
    <name type="scientific">Thamnidium elegans</name>
    <dbReference type="NCBI Taxonomy" id="101142"/>
    <lineage>
        <taxon>Eukaryota</taxon>
        <taxon>Fungi</taxon>
        <taxon>Fungi incertae sedis</taxon>
        <taxon>Mucoromycota</taxon>
        <taxon>Mucoromycotina</taxon>
        <taxon>Mucoromycetes</taxon>
        <taxon>Mucorales</taxon>
        <taxon>Mucorineae</taxon>
        <taxon>Mucoraceae</taxon>
        <taxon>Thamnidium</taxon>
    </lineage>
</organism>